<feature type="transmembrane region" description="Helical" evidence="1">
    <location>
        <begin position="383"/>
        <end position="402"/>
    </location>
</feature>
<organism evidence="2 3">
    <name type="scientific">Suipraeoptans intestinalis</name>
    <dbReference type="NCBI Taxonomy" id="2606628"/>
    <lineage>
        <taxon>Bacteria</taxon>
        <taxon>Bacillati</taxon>
        <taxon>Bacillota</taxon>
        <taxon>Clostridia</taxon>
        <taxon>Lachnospirales</taxon>
        <taxon>Lachnospiraceae</taxon>
        <taxon>Suipraeoptans</taxon>
    </lineage>
</organism>
<keyword evidence="1" id="KW-0812">Transmembrane</keyword>
<dbReference type="RefSeq" id="WP_154477170.1">
    <property type="nucleotide sequence ID" value="NZ_JAXFXH010000004.1"/>
</dbReference>
<keyword evidence="1" id="KW-1133">Transmembrane helix</keyword>
<feature type="transmembrane region" description="Helical" evidence="1">
    <location>
        <begin position="84"/>
        <end position="114"/>
    </location>
</feature>
<proteinExistence type="predicted"/>
<feature type="transmembrane region" description="Helical" evidence="1">
    <location>
        <begin position="165"/>
        <end position="186"/>
    </location>
</feature>
<keyword evidence="1" id="KW-0472">Membrane</keyword>
<feature type="transmembrane region" description="Helical" evidence="1">
    <location>
        <begin position="206"/>
        <end position="228"/>
    </location>
</feature>
<dbReference type="Pfam" id="PF13687">
    <property type="entry name" value="DUF4153"/>
    <property type="match status" value="1"/>
</dbReference>
<dbReference type="EMBL" id="VULY01000018">
    <property type="protein sequence ID" value="MSR93928.1"/>
    <property type="molecule type" value="Genomic_DNA"/>
</dbReference>
<keyword evidence="3" id="KW-1185">Reference proteome</keyword>
<evidence type="ECO:0000313" key="2">
    <source>
        <dbReference type="EMBL" id="MSR93928.1"/>
    </source>
</evidence>
<feature type="transmembrane region" description="Helical" evidence="1">
    <location>
        <begin position="249"/>
        <end position="275"/>
    </location>
</feature>
<feature type="transmembrane region" description="Helical" evidence="1">
    <location>
        <begin position="126"/>
        <end position="144"/>
    </location>
</feature>
<dbReference type="InterPro" id="IPR025291">
    <property type="entry name" value="DUF4153"/>
</dbReference>
<sequence length="506" mass="58479">MRKTEIEEMMEQTRTEYMKEKFAFFGGMSLLYGLLYTLFFYQSKMGINNILWVLSIIVIGSFLLKKTGIPKKKRTNIYLAGMILLGISSALTTSMFFYVCNTIGILCLYILFMIHQFYDKKVGGSLTYVKGFFVIAGNMFLSTFKPYSHTIAYFSGNTTARKKKWTAGLIGVLLGIGILAVILPFLLNSDAVFSQMVGRLLKYVNIWDGIQIVFSVLFGFHICYTFFFSLCKNSEIRGKEAHRKKGNPVIGITSLTVIGIIYLLYVAIQITYLFLGIEKGLPQGMTYAQYARGGFWELLFVSTVNLFLVIIWSRFFEKHKVLSVLLALISGCTFVMILSAGYRMLLYIQVYHLTFLRLFVMWFLVVLALIMGGVTIKIFREKFPVFLYTTAVVSVCYLLFSFSRPDEIAAKYLVAQEKQLKEEDVYYLLRRPSLDGAEVLTQLDYERYSDRVKMDVFRYFSNISEKNKEMDIRSTNYMRNRTVKAANAFLEEHRDWKNLTEPYLDF</sequence>
<dbReference type="Proteomes" id="UP000434409">
    <property type="component" value="Unassembled WGS sequence"/>
</dbReference>
<reference evidence="2 3" key="1">
    <citation type="submission" date="2019-08" db="EMBL/GenBank/DDBJ databases">
        <title>In-depth cultivation of the pig gut microbiome towards novel bacterial diversity and tailored functional studies.</title>
        <authorList>
            <person name="Wylensek D."/>
            <person name="Hitch T.C.A."/>
            <person name="Clavel T."/>
        </authorList>
    </citation>
    <scope>NUCLEOTIDE SEQUENCE [LARGE SCALE GENOMIC DNA]</scope>
    <source>
        <strain evidence="2 3">68-1-5</strain>
    </source>
</reference>
<feature type="transmembrane region" description="Helical" evidence="1">
    <location>
        <begin position="47"/>
        <end position="64"/>
    </location>
</feature>
<feature type="transmembrane region" description="Helical" evidence="1">
    <location>
        <begin position="354"/>
        <end position="376"/>
    </location>
</feature>
<name>A0A6N7UST1_9FIRM</name>
<feature type="transmembrane region" description="Helical" evidence="1">
    <location>
        <begin position="295"/>
        <end position="315"/>
    </location>
</feature>
<evidence type="ECO:0000313" key="3">
    <source>
        <dbReference type="Proteomes" id="UP000434409"/>
    </source>
</evidence>
<gene>
    <name evidence="2" type="ORF">FYJ34_06595</name>
</gene>
<dbReference type="AlphaFoldDB" id="A0A6N7UST1"/>
<feature type="transmembrane region" description="Helical" evidence="1">
    <location>
        <begin position="322"/>
        <end position="342"/>
    </location>
</feature>
<evidence type="ECO:0000256" key="1">
    <source>
        <dbReference type="SAM" id="Phobius"/>
    </source>
</evidence>
<comment type="caution">
    <text evidence="2">The sequence shown here is derived from an EMBL/GenBank/DDBJ whole genome shotgun (WGS) entry which is preliminary data.</text>
</comment>
<feature type="transmembrane region" description="Helical" evidence="1">
    <location>
        <begin position="21"/>
        <end position="41"/>
    </location>
</feature>
<protein>
    <submittedName>
        <fullName evidence="2">DUF4173 domain-containing protein</fullName>
    </submittedName>
</protein>
<accession>A0A6N7UST1</accession>